<protein>
    <submittedName>
        <fullName evidence="2">Dof zinc finger protein DOF3.1-like</fullName>
    </submittedName>
</protein>
<proteinExistence type="predicted"/>
<organism evidence="2 3">
    <name type="scientific">Forsythia ovata</name>
    <dbReference type="NCBI Taxonomy" id="205694"/>
    <lineage>
        <taxon>Eukaryota</taxon>
        <taxon>Viridiplantae</taxon>
        <taxon>Streptophyta</taxon>
        <taxon>Embryophyta</taxon>
        <taxon>Tracheophyta</taxon>
        <taxon>Spermatophyta</taxon>
        <taxon>Magnoliopsida</taxon>
        <taxon>eudicotyledons</taxon>
        <taxon>Gunneridae</taxon>
        <taxon>Pentapetalae</taxon>
        <taxon>asterids</taxon>
        <taxon>lamiids</taxon>
        <taxon>Lamiales</taxon>
        <taxon>Oleaceae</taxon>
        <taxon>Forsythieae</taxon>
        <taxon>Forsythia</taxon>
    </lineage>
</organism>
<sequence>MEALANGLEQSGEDGTLRNISVGGGSRKNTKCTPSTSSSNNNNKRPTHSSTASTAAVSLSSSSATEASASALAPNSTAAIIESLPLKAQNYGVQFNNSYQLINS</sequence>
<evidence type="ECO:0000313" key="3">
    <source>
        <dbReference type="Proteomes" id="UP001604277"/>
    </source>
</evidence>
<dbReference type="Proteomes" id="UP001604277">
    <property type="component" value="Unassembled WGS sequence"/>
</dbReference>
<dbReference type="AlphaFoldDB" id="A0ABD1WBJ5"/>
<gene>
    <name evidence="2" type="ORF">Fot_16169</name>
</gene>
<feature type="region of interest" description="Disordered" evidence="1">
    <location>
        <begin position="1"/>
        <end position="72"/>
    </location>
</feature>
<comment type="caution">
    <text evidence="2">The sequence shown here is derived from an EMBL/GenBank/DDBJ whole genome shotgun (WGS) entry which is preliminary data.</text>
</comment>
<name>A0ABD1WBJ5_9LAMI</name>
<accession>A0ABD1WBJ5</accession>
<evidence type="ECO:0000313" key="2">
    <source>
        <dbReference type="EMBL" id="KAL2546936.1"/>
    </source>
</evidence>
<feature type="compositionally biased region" description="Low complexity" evidence="1">
    <location>
        <begin position="31"/>
        <end position="72"/>
    </location>
</feature>
<keyword evidence="3" id="KW-1185">Reference proteome</keyword>
<reference evidence="3" key="1">
    <citation type="submission" date="2024-07" db="EMBL/GenBank/DDBJ databases">
        <title>Two chromosome-level genome assemblies of Korean endemic species Abeliophyllum distichum and Forsythia ovata (Oleaceae).</title>
        <authorList>
            <person name="Jang H."/>
        </authorList>
    </citation>
    <scope>NUCLEOTIDE SEQUENCE [LARGE SCALE GENOMIC DNA]</scope>
</reference>
<evidence type="ECO:0000256" key="1">
    <source>
        <dbReference type="SAM" id="MobiDB-lite"/>
    </source>
</evidence>
<dbReference type="EMBL" id="JBFOLJ010000004">
    <property type="protein sequence ID" value="KAL2546936.1"/>
    <property type="molecule type" value="Genomic_DNA"/>
</dbReference>